<name>A0A2W2ELL6_9ACTN</name>
<evidence type="ECO:0000313" key="3">
    <source>
        <dbReference type="Proteomes" id="UP000248544"/>
    </source>
</evidence>
<comment type="caution">
    <text evidence="2">The sequence shown here is derived from an EMBL/GenBank/DDBJ whole genome shotgun (WGS) entry which is preliminary data.</text>
</comment>
<evidence type="ECO:0000313" key="2">
    <source>
        <dbReference type="EMBL" id="PZG25286.1"/>
    </source>
</evidence>
<dbReference type="InterPro" id="IPR039374">
    <property type="entry name" value="SIP_fam"/>
</dbReference>
<dbReference type="SUPFAM" id="SSF63380">
    <property type="entry name" value="Riboflavin synthase domain-like"/>
    <property type="match status" value="1"/>
</dbReference>
<gene>
    <name evidence="2" type="ORF">C1I98_34745</name>
</gene>
<dbReference type="InterPro" id="IPR007037">
    <property type="entry name" value="SIP_rossman_dom"/>
</dbReference>
<dbReference type="PROSITE" id="PS51384">
    <property type="entry name" value="FAD_FR"/>
    <property type="match status" value="1"/>
</dbReference>
<dbReference type="InterPro" id="IPR017927">
    <property type="entry name" value="FAD-bd_FR_type"/>
</dbReference>
<dbReference type="InterPro" id="IPR017938">
    <property type="entry name" value="Riboflavin_synthase-like_b-brl"/>
</dbReference>
<dbReference type="EMBL" id="POUA01000464">
    <property type="protein sequence ID" value="PZG25286.1"/>
    <property type="molecule type" value="Genomic_DNA"/>
</dbReference>
<accession>A0A2W2ELL6</accession>
<dbReference type="Gene3D" id="2.40.30.10">
    <property type="entry name" value="Translation factors"/>
    <property type="match status" value="1"/>
</dbReference>
<dbReference type="InterPro" id="IPR013113">
    <property type="entry name" value="SIP_FAD-bd"/>
</dbReference>
<dbReference type="PANTHER" id="PTHR30157">
    <property type="entry name" value="FERRIC REDUCTASE, NADPH-DEPENDENT"/>
    <property type="match status" value="1"/>
</dbReference>
<dbReference type="GO" id="GO:0016491">
    <property type="term" value="F:oxidoreductase activity"/>
    <property type="evidence" value="ECO:0007669"/>
    <property type="project" value="InterPro"/>
</dbReference>
<proteinExistence type="predicted"/>
<dbReference type="Pfam" id="PF04954">
    <property type="entry name" value="SIP"/>
    <property type="match status" value="1"/>
</dbReference>
<reference evidence="2 3" key="1">
    <citation type="submission" date="2018-01" db="EMBL/GenBank/DDBJ databases">
        <title>Draft genome sequence of Sphaerisporangium sp. 7K107.</title>
        <authorList>
            <person name="Sahin N."/>
            <person name="Saygin H."/>
            <person name="Ay H."/>
        </authorList>
    </citation>
    <scope>NUCLEOTIDE SEQUENCE [LARGE SCALE GENOMIC DNA]</scope>
    <source>
        <strain evidence="2 3">7K107</strain>
    </source>
</reference>
<dbReference type="PANTHER" id="PTHR30157:SF0">
    <property type="entry name" value="NADPH-DEPENDENT FERRIC-CHELATE REDUCTASE"/>
    <property type="match status" value="1"/>
</dbReference>
<evidence type="ECO:0000259" key="1">
    <source>
        <dbReference type="PROSITE" id="PS51384"/>
    </source>
</evidence>
<dbReference type="InterPro" id="IPR039261">
    <property type="entry name" value="FNR_nucleotide-bd"/>
</dbReference>
<organism evidence="2 3">
    <name type="scientific">Spongiactinospora gelatinilytica</name>
    <dbReference type="NCBI Taxonomy" id="2666298"/>
    <lineage>
        <taxon>Bacteria</taxon>
        <taxon>Bacillati</taxon>
        <taxon>Actinomycetota</taxon>
        <taxon>Actinomycetes</taxon>
        <taxon>Streptosporangiales</taxon>
        <taxon>Streptosporangiaceae</taxon>
        <taxon>Spongiactinospora</taxon>
    </lineage>
</organism>
<sequence length="228" mass="25169">MALLSRFLVTGEVAETQWVAPRMRLIRIRGAEPAGLRWTPGQHVRLMLRTSLRTYSIWRLDTASESLDLIGHDHGGDGPGTTWVRTVTVGQKIRFTRPQGHFVPHDEARYHLFAGEETASVAFGAMLSAIPESAPVYGVAEADQAGDHLDLPRELVRINRNGASAASSALLVKAVADLDLPDTPGTAYLAGEARTIQAIRRHLVHDRGWNRKDIRTKPFWTPGKRGLD</sequence>
<dbReference type="CDD" id="cd06193">
    <property type="entry name" value="siderophore_interacting"/>
    <property type="match status" value="1"/>
</dbReference>
<keyword evidence="3" id="KW-1185">Reference proteome</keyword>
<feature type="domain" description="FAD-binding FR-type" evidence="1">
    <location>
        <begin position="6"/>
        <end position="105"/>
    </location>
</feature>
<dbReference type="AlphaFoldDB" id="A0A2W2ELL6"/>
<protein>
    <submittedName>
        <fullName evidence="2">Siderophore-interacting protein</fullName>
    </submittedName>
</protein>
<dbReference type="Proteomes" id="UP000248544">
    <property type="component" value="Unassembled WGS sequence"/>
</dbReference>
<dbReference type="Pfam" id="PF08021">
    <property type="entry name" value="FAD_binding_9"/>
    <property type="match status" value="1"/>
</dbReference>
<dbReference type="Gene3D" id="3.40.50.80">
    <property type="entry name" value="Nucleotide-binding domain of ferredoxin-NADP reductase (FNR) module"/>
    <property type="match status" value="1"/>
</dbReference>